<evidence type="ECO:0000259" key="14">
    <source>
        <dbReference type="PROSITE" id="PS51190"/>
    </source>
</evidence>
<name>I7ALM9_ENCRO</name>
<sequence length="1810" mass="210187">MNHGYLKNLYLQQLETGQYSDVFRESLLSIVSMKIINTVISLAAKDNEEAPFMELLELFLQHLESNAVFYEKFRKSNFHLLLFERPLKMESYAKMKAIYDKVGARRVAPGFEQTEFLSKNFYNYCLYKHIYNDYQFDLELDVRGLGPVEMNLFKGLLKIICIENRENEHLVNYIRTLPMDTAVFLAIVMPNIKIDGSKLSPEDMFLVYPSQVRGSSPKQFIKPFLCSLNFHEGFCKVCCRRLLGCEFEEIDCEEYLSSIAGDVEEISFGVSHWEKMRTPRILTIVLRSLFKEPRGLECYKRLKYFPMEEKGEMEDVVIRFLRYAASTLSIENVQVSLKMFPFTRHTPRISFSYFVVLFEGLQKHSGNVFLKSVVKNVVIRNKSKFMKIRAMIFEYCLKKGLESLSYTLENTNNRIRGDERLLKKGLNEKEDNELERVLGPLSEFFDEECQSFVRNSMFYIYPIMYSLSFPCNVSDPAFTQANNHFLIISLFLQGEESKIDDIGYGRDDLYGMGVDVIVPLLCNGYFKYDVLKRFFGDVRKYISGHVPRFLFVLKKVYVERPFEFQVCVFKVLKCIIEAISGNVKMLFNYLFPYIEFFMKKHEDSCGTDCKMIFIEYYSSFFENDCLIRNMPRIFPYLDVEKISKWSNVKNEDDCLDIVIGLLDTKGHFPQETSISKAVEFLIRTFGSIEKDEEFNEESFVENILVRFFKSQTFRMKIGNVYKGLVGAGSDAAFMIGCISQEFLEQGGFPSACDGFVVQCTPEAIARVMIEKYLSEIDPGKQDLYFFIIQEGLKFIKGPLSERIEEIVEQFRSTQYSYEHMPSHSTERVYEKTYTFKKFLQRVYRYSLGEIERANMNDYFNLLKYGDLLDTQFLEFHCLCLGRLVLNIGDKRILDISQAIASDLQGGVDRRIARFILKLHRFTDGKYISDQEILKISIFLKDHYNSIQVLEKMIRKERRRELFDALQYCYYSIKDYDKVLGINSVFARPTLINLFFKFCMDKNFVAARRCLETEMVAGHDGTREEVGTDGGDSVIQDLELKALLSEIIDECQDDEVIKFMDDCKRIERDFSEWKSLVSRNEIFRHFIKDCELVSKSGNLLKTLDLIAGRRELAGDNRMLLECHESLVAGIKSMINSRDDISCDEVLESLVGSARQDITEGLSQGLHSKEYFDDFASVDMVLKERRPERIGYMDRIKAGKASRYSTVDEFERDLKLAMIRSYRKDNDVSRCMQEIGDMLLKREWCVLYELAEMNVLQGKISDAKSSLKKVLELFPRTSLFHRKALIRYAELVDTKTGYESALSTLKDSGKLFLLGAKKFESTEPVKAMEMYINSIVHDNQYSDEAVPRIFHLFSEMTPSKDINASGLLIKKLLESCISLLPPYYNQILSRLSHPNQDVAEVVSRTVLELMENYPSKTFWRSLIMMNSQVPSTRRRMERIISELTLDNKVVLSNVRKISEELVKISRSKKNELTIREDFPGFVKMFPIDAVVPNTNILIGGVKDGVKVFNSLQRPKRICFIGSDGKSYYWLCKNQDDLRKDSRFMDLNFIINSILKKQSSENYIRTYTVIPFSHESGIIEWIDGLSSLKVICDSYYAKDGISISETACRFVSNKKIGMREWHKVILKFHPKFHLWFSDNFPHPYGWLVARNNYTRTYAIMNIVGWFMGLGDRHAENILFDSNTGDTVHVDLNCIFGKGKELQVPERVPYRLTQNIVDAFGVLGLEGSYNATLCATLELFLKNRNILVSNLLSFVYDPLFEWRRKSTTAPKKIIEDLYRKIDDLDASSKCDLLNEEATKDENLSTMYIGWLPFV</sequence>
<dbReference type="KEGG" id="ero:EROM_021040"/>
<dbReference type="GO" id="GO:0005694">
    <property type="term" value="C:chromosome"/>
    <property type="evidence" value="ECO:0007669"/>
    <property type="project" value="TreeGrafter"/>
</dbReference>
<keyword evidence="5" id="KW-0808">Transferase</keyword>
<keyword evidence="8 15" id="KW-0418">Kinase</keyword>
<dbReference type="SUPFAM" id="SSF56112">
    <property type="entry name" value="Protein kinase-like (PK-like)"/>
    <property type="match status" value="1"/>
</dbReference>
<evidence type="ECO:0000313" key="15">
    <source>
        <dbReference type="EMBL" id="AFN82579.1"/>
    </source>
</evidence>
<dbReference type="InterPro" id="IPR050517">
    <property type="entry name" value="DDR_Repair_Kinase"/>
</dbReference>
<dbReference type="InterPro" id="IPR003152">
    <property type="entry name" value="FATC_dom"/>
</dbReference>
<evidence type="ECO:0000256" key="10">
    <source>
        <dbReference type="ARBA" id="ARBA00023204"/>
    </source>
</evidence>
<dbReference type="GeneID" id="20520866"/>
<feature type="domain" description="FATC" evidence="14">
    <location>
        <begin position="1778"/>
        <end position="1810"/>
    </location>
</feature>
<dbReference type="Gene3D" id="3.30.1010.10">
    <property type="entry name" value="Phosphatidylinositol 3-kinase Catalytic Subunit, Chain A, domain 4"/>
    <property type="match status" value="1"/>
</dbReference>
<evidence type="ECO:0000256" key="3">
    <source>
        <dbReference type="ARBA" id="ARBA00012513"/>
    </source>
</evidence>
<reference evidence="15 16" key="1">
    <citation type="journal article" date="2012" name="Proc. Natl. Acad. Sci. U.S.A.">
        <title>Gain and loss of multiple functionally related, horizontally transferred genes in the reduced genomes of two microsporidian parasites.</title>
        <authorList>
            <person name="Pombert J.-F."/>
            <person name="Selman M."/>
            <person name="Burki F."/>
            <person name="Bardell F.T."/>
            <person name="Farinelli L."/>
            <person name="Solter L.F."/>
            <person name="Whitman D.W."/>
            <person name="Weiss L.M."/>
            <person name="Corradi N."/>
            <person name="Keeling P.J."/>
        </authorList>
    </citation>
    <scope>NUCLEOTIDE SEQUENCE [LARGE SCALE GENOMIC DNA]</scope>
    <source>
        <strain evidence="15 16">SJ-2008</strain>
    </source>
</reference>
<protein>
    <recommendedName>
        <fullName evidence="3">non-specific serine/threonine protein kinase</fullName>
        <ecNumber evidence="3">2.7.11.1</ecNumber>
    </recommendedName>
</protein>
<dbReference type="Pfam" id="PF23593">
    <property type="entry name" value="HEAT_ATR"/>
    <property type="match status" value="1"/>
</dbReference>
<dbReference type="SMART" id="SM00146">
    <property type="entry name" value="PI3Kc"/>
    <property type="match status" value="1"/>
</dbReference>
<dbReference type="GO" id="GO:0005524">
    <property type="term" value="F:ATP binding"/>
    <property type="evidence" value="ECO:0007669"/>
    <property type="project" value="UniProtKB-KW"/>
</dbReference>
<organism evidence="15 16">
    <name type="scientific">Encephalitozoon romaleae (strain SJ-2008)</name>
    <name type="common">Microsporidian parasite</name>
    <dbReference type="NCBI Taxonomy" id="1178016"/>
    <lineage>
        <taxon>Eukaryota</taxon>
        <taxon>Fungi</taxon>
        <taxon>Fungi incertae sedis</taxon>
        <taxon>Microsporidia</taxon>
        <taxon>Unikaryonidae</taxon>
        <taxon>Encephalitozoon</taxon>
    </lineage>
</organism>
<accession>I7ALM9</accession>
<dbReference type="InterPro" id="IPR014009">
    <property type="entry name" value="PIK_FAT"/>
</dbReference>
<dbReference type="PROSITE" id="PS50290">
    <property type="entry name" value="PI3_4_KINASE_3"/>
    <property type="match status" value="1"/>
</dbReference>
<keyword evidence="4" id="KW-0723">Serine/threonine-protein kinase</keyword>
<keyword evidence="6" id="KW-0547">Nucleotide-binding</keyword>
<evidence type="ECO:0000259" key="12">
    <source>
        <dbReference type="PROSITE" id="PS50290"/>
    </source>
</evidence>
<dbReference type="EC" id="2.7.11.1" evidence="3"/>
<evidence type="ECO:0000256" key="7">
    <source>
        <dbReference type="ARBA" id="ARBA00022763"/>
    </source>
</evidence>
<keyword evidence="9" id="KW-0067">ATP-binding</keyword>
<keyword evidence="16" id="KW-1185">Reference proteome</keyword>
<dbReference type="Pfam" id="PF02260">
    <property type="entry name" value="FATC"/>
    <property type="match status" value="1"/>
</dbReference>
<evidence type="ECO:0000256" key="8">
    <source>
        <dbReference type="ARBA" id="ARBA00022777"/>
    </source>
</evidence>
<dbReference type="GO" id="GO:0005634">
    <property type="term" value="C:nucleus"/>
    <property type="evidence" value="ECO:0007669"/>
    <property type="project" value="UniProtKB-SubCell"/>
</dbReference>
<dbReference type="HOGENOM" id="CLU_241340_0_0_1"/>
<keyword evidence="11" id="KW-0539">Nucleus</keyword>
<dbReference type="GO" id="GO:0006281">
    <property type="term" value="P:DNA repair"/>
    <property type="evidence" value="ECO:0007669"/>
    <property type="project" value="UniProtKB-KW"/>
</dbReference>
<dbReference type="SMART" id="SM01343">
    <property type="entry name" value="FATC"/>
    <property type="match status" value="1"/>
</dbReference>
<dbReference type="CDD" id="cd00892">
    <property type="entry name" value="PIKKc_ATR"/>
    <property type="match status" value="1"/>
</dbReference>
<keyword evidence="10" id="KW-0234">DNA repair</keyword>
<dbReference type="OrthoDB" id="381190at2759"/>
<proteinExistence type="inferred from homology"/>
<dbReference type="GO" id="GO:0004674">
    <property type="term" value="F:protein serine/threonine kinase activity"/>
    <property type="evidence" value="ECO:0007669"/>
    <property type="project" value="UniProtKB-KW"/>
</dbReference>
<evidence type="ECO:0000259" key="13">
    <source>
        <dbReference type="PROSITE" id="PS51189"/>
    </source>
</evidence>
<dbReference type="InterPro" id="IPR000403">
    <property type="entry name" value="PI3/4_kinase_cat_dom"/>
</dbReference>
<dbReference type="Proteomes" id="UP000010094">
    <property type="component" value="Chromosome II"/>
</dbReference>
<keyword evidence="7" id="KW-0227">DNA damage</keyword>
<feature type="domain" description="FAT" evidence="13">
    <location>
        <begin position="931"/>
        <end position="1425"/>
    </location>
</feature>
<evidence type="ECO:0000256" key="6">
    <source>
        <dbReference type="ARBA" id="ARBA00022741"/>
    </source>
</evidence>
<dbReference type="PANTHER" id="PTHR11139:SF69">
    <property type="entry name" value="SERINE_THREONINE-PROTEIN KINASE ATR"/>
    <property type="match status" value="1"/>
</dbReference>
<evidence type="ECO:0000256" key="9">
    <source>
        <dbReference type="ARBA" id="ARBA00022840"/>
    </source>
</evidence>
<dbReference type="Gene3D" id="1.10.1070.11">
    <property type="entry name" value="Phosphatidylinositol 3-/4-kinase, catalytic domain"/>
    <property type="match status" value="1"/>
</dbReference>
<evidence type="ECO:0000256" key="5">
    <source>
        <dbReference type="ARBA" id="ARBA00022679"/>
    </source>
</evidence>
<dbReference type="PROSITE" id="PS51190">
    <property type="entry name" value="FATC"/>
    <property type="match status" value="1"/>
</dbReference>
<dbReference type="PROSITE" id="PS51189">
    <property type="entry name" value="FAT"/>
    <property type="match status" value="1"/>
</dbReference>
<gene>
    <name evidence="15" type="ordered locus">EROM_021040</name>
</gene>
<evidence type="ECO:0000313" key="16">
    <source>
        <dbReference type="Proteomes" id="UP000010094"/>
    </source>
</evidence>
<evidence type="ECO:0000256" key="2">
    <source>
        <dbReference type="ARBA" id="ARBA00010769"/>
    </source>
</evidence>
<comment type="subcellular location">
    <subcellularLocation>
        <location evidence="1">Nucleus</location>
    </subcellularLocation>
</comment>
<evidence type="ECO:0000256" key="1">
    <source>
        <dbReference type="ARBA" id="ARBA00004123"/>
    </source>
</evidence>
<evidence type="ECO:0000256" key="4">
    <source>
        <dbReference type="ARBA" id="ARBA00022527"/>
    </source>
</evidence>
<dbReference type="RefSeq" id="XP_009264076.1">
    <property type="nucleotide sequence ID" value="XM_009265801.1"/>
</dbReference>
<dbReference type="InterPro" id="IPR011009">
    <property type="entry name" value="Kinase-like_dom_sf"/>
</dbReference>
<dbReference type="InterPro" id="IPR057564">
    <property type="entry name" value="HEAT_ATR"/>
</dbReference>
<evidence type="ECO:0000256" key="11">
    <source>
        <dbReference type="ARBA" id="ARBA00023242"/>
    </source>
</evidence>
<dbReference type="PANTHER" id="PTHR11139">
    <property type="entry name" value="ATAXIA TELANGIECTASIA MUTATED ATM -RELATED"/>
    <property type="match status" value="1"/>
</dbReference>
<dbReference type="GO" id="GO:0000077">
    <property type="term" value="P:DNA damage checkpoint signaling"/>
    <property type="evidence" value="ECO:0007669"/>
    <property type="project" value="TreeGrafter"/>
</dbReference>
<dbReference type="VEuPathDB" id="MicrosporidiaDB:EROM_021040"/>
<dbReference type="GO" id="GO:0000723">
    <property type="term" value="P:telomere maintenance"/>
    <property type="evidence" value="ECO:0007669"/>
    <property type="project" value="TreeGrafter"/>
</dbReference>
<dbReference type="EMBL" id="CP003519">
    <property type="protein sequence ID" value="AFN82579.1"/>
    <property type="molecule type" value="Genomic_DNA"/>
</dbReference>
<comment type="similarity">
    <text evidence="2">Belongs to the PI3/PI4-kinase family. ATM subfamily.</text>
</comment>
<feature type="domain" description="PI3K/PI4K catalytic" evidence="12">
    <location>
        <begin position="1499"/>
        <end position="1798"/>
    </location>
</feature>
<dbReference type="InterPro" id="IPR036940">
    <property type="entry name" value="PI3/4_kinase_cat_sf"/>
</dbReference>
<dbReference type="Pfam" id="PF00454">
    <property type="entry name" value="PI3_PI4_kinase"/>
    <property type="match status" value="1"/>
</dbReference>